<name>A0A1C4WID1_9ACTN</name>
<evidence type="ECO:0008006" key="4">
    <source>
        <dbReference type="Google" id="ProtNLM"/>
    </source>
</evidence>
<sequence length="135" mass="14977">MAPAAGRAVAQAHLAGPVAGTDRNLDEVSPRRNRPRRDEHAHLDADRARHGVPTVQQWRDGDWQVRGISGGASVKTYRCPGCDQEIRPGVAHLVAWPADDRGDLTDRRHWHSGCWRARDRRGPGIQRGRGAPRYG</sequence>
<feature type="compositionally biased region" description="Basic and acidic residues" evidence="1">
    <location>
        <begin position="23"/>
        <end position="49"/>
    </location>
</feature>
<gene>
    <name evidence="2" type="ORF">GA0070558_115180</name>
</gene>
<evidence type="ECO:0000256" key="1">
    <source>
        <dbReference type="SAM" id="MobiDB-lite"/>
    </source>
</evidence>
<protein>
    <recommendedName>
        <fullName evidence="4">ATP/GTP-binding protein</fullName>
    </recommendedName>
</protein>
<organism evidence="2 3">
    <name type="scientific">Micromonospora haikouensis</name>
    <dbReference type="NCBI Taxonomy" id="686309"/>
    <lineage>
        <taxon>Bacteria</taxon>
        <taxon>Bacillati</taxon>
        <taxon>Actinomycetota</taxon>
        <taxon>Actinomycetes</taxon>
        <taxon>Micromonosporales</taxon>
        <taxon>Micromonosporaceae</taxon>
        <taxon>Micromonospora</taxon>
    </lineage>
</organism>
<evidence type="ECO:0000313" key="2">
    <source>
        <dbReference type="EMBL" id="SCE95904.1"/>
    </source>
</evidence>
<dbReference type="EMBL" id="FMCW01000015">
    <property type="protein sequence ID" value="SCE95904.1"/>
    <property type="molecule type" value="Genomic_DNA"/>
</dbReference>
<evidence type="ECO:0000313" key="3">
    <source>
        <dbReference type="Proteomes" id="UP000199375"/>
    </source>
</evidence>
<reference evidence="2 3" key="1">
    <citation type="submission" date="2016-06" db="EMBL/GenBank/DDBJ databases">
        <authorList>
            <person name="Kjaerup R.B."/>
            <person name="Dalgaard T.S."/>
            <person name="Juul-Madsen H.R."/>
        </authorList>
    </citation>
    <scope>NUCLEOTIDE SEQUENCE [LARGE SCALE GENOMIC DNA]</scope>
    <source>
        <strain evidence="2 3">DSM 45626</strain>
    </source>
</reference>
<feature type="region of interest" description="Disordered" evidence="1">
    <location>
        <begin position="1"/>
        <end position="53"/>
    </location>
</feature>
<dbReference type="AlphaFoldDB" id="A0A1C4WID1"/>
<accession>A0A1C4WID1</accession>
<dbReference type="Proteomes" id="UP000199375">
    <property type="component" value="Unassembled WGS sequence"/>
</dbReference>
<proteinExistence type="predicted"/>